<dbReference type="Pfam" id="PF07883">
    <property type="entry name" value="Cupin_2"/>
    <property type="match status" value="1"/>
</dbReference>
<dbReference type="Gene3D" id="2.60.120.10">
    <property type="entry name" value="Jelly Rolls"/>
    <property type="match status" value="1"/>
</dbReference>
<evidence type="ECO:0000313" key="2">
    <source>
        <dbReference type="EMBL" id="RZU12073.1"/>
    </source>
</evidence>
<gene>
    <name evidence="2" type="ORF">EV645_5334</name>
</gene>
<sequence length="154" mass="16456">MKPFAVQASDGVRLSTPIKGSAVVLADTLQTNGSLTVLELEIAAYDGPAAHTHLREDEVWYVLDGDFRFKAGDEMLRATTGGMAFGPRGVPHAFQNIGDTVGRLLIITTPSGLERFFEQAGKLSHPVDPEELAAIGRANWLEFGGPPLAVSDPL</sequence>
<comment type="caution">
    <text evidence="2">The sequence shown here is derived from an EMBL/GenBank/DDBJ whole genome shotgun (WGS) entry which is preliminary data.</text>
</comment>
<dbReference type="InterPro" id="IPR011051">
    <property type="entry name" value="RmlC_Cupin_sf"/>
</dbReference>
<dbReference type="PANTHER" id="PTHR36440:SF1">
    <property type="entry name" value="PUTATIVE (AFU_ORTHOLOGUE AFUA_8G07350)-RELATED"/>
    <property type="match status" value="1"/>
</dbReference>
<dbReference type="Proteomes" id="UP000292027">
    <property type="component" value="Unassembled WGS sequence"/>
</dbReference>
<organism evidence="2 3">
    <name type="scientific">Kribbella rubisoli</name>
    <dbReference type="NCBI Taxonomy" id="3075929"/>
    <lineage>
        <taxon>Bacteria</taxon>
        <taxon>Bacillati</taxon>
        <taxon>Actinomycetota</taxon>
        <taxon>Actinomycetes</taxon>
        <taxon>Propionibacteriales</taxon>
        <taxon>Kribbellaceae</taxon>
        <taxon>Kribbella</taxon>
    </lineage>
</organism>
<dbReference type="InterPro" id="IPR013096">
    <property type="entry name" value="Cupin_2"/>
</dbReference>
<dbReference type="RefSeq" id="WP_130446704.1">
    <property type="nucleotide sequence ID" value="NZ_SHKR01000014.1"/>
</dbReference>
<keyword evidence="3" id="KW-1185">Reference proteome</keyword>
<feature type="domain" description="Cupin type-2" evidence="1">
    <location>
        <begin position="47"/>
        <end position="107"/>
    </location>
</feature>
<proteinExistence type="predicted"/>
<accession>A0A4Q7WQC9</accession>
<evidence type="ECO:0000259" key="1">
    <source>
        <dbReference type="Pfam" id="PF07883"/>
    </source>
</evidence>
<protein>
    <submittedName>
        <fullName evidence="2">Cupin domain</fullName>
    </submittedName>
</protein>
<reference evidence="2 3" key="1">
    <citation type="journal article" date="2015" name="Stand. Genomic Sci.">
        <title>Genomic Encyclopedia of Bacterial and Archaeal Type Strains, Phase III: the genomes of soil and plant-associated and newly described type strains.</title>
        <authorList>
            <person name="Whitman W.B."/>
            <person name="Woyke T."/>
            <person name="Klenk H.P."/>
            <person name="Zhou Y."/>
            <person name="Lilburn T.G."/>
            <person name="Beck B.J."/>
            <person name="De Vos P."/>
            <person name="Vandamme P."/>
            <person name="Eisen J.A."/>
            <person name="Garrity G."/>
            <person name="Hugenholtz P."/>
            <person name="Kyrpides N.C."/>
        </authorList>
    </citation>
    <scope>NUCLEOTIDE SEQUENCE [LARGE SCALE GENOMIC DNA]</scope>
    <source>
        <strain evidence="2 3">VKM Ac-2540</strain>
    </source>
</reference>
<dbReference type="InterPro" id="IPR053146">
    <property type="entry name" value="QDO-like"/>
</dbReference>
<dbReference type="InterPro" id="IPR014710">
    <property type="entry name" value="RmlC-like_jellyroll"/>
</dbReference>
<dbReference type="AlphaFoldDB" id="A0A4Q7WQC9"/>
<dbReference type="EMBL" id="SHKR01000014">
    <property type="protein sequence ID" value="RZU12073.1"/>
    <property type="molecule type" value="Genomic_DNA"/>
</dbReference>
<dbReference type="OrthoDB" id="9791637at2"/>
<evidence type="ECO:0000313" key="3">
    <source>
        <dbReference type="Proteomes" id="UP000292027"/>
    </source>
</evidence>
<dbReference type="PANTHER" id="PTHR36440">
    <property type="entry name" value="PUTATIVE (AFU_ORTHOLOGUE AFUA_8G07350)-RELATED"/>
    <property type="match status" value="1"/>
</dbReference>
<name>A0A4Q7WQC9_9ACTN</name>
<dbReference type="SUPFAM" id="SSF51182">
    <property type="entry name" value="RmlC-like cupins"/>
    <property type="match status" value="1"/>
</dbReference>